<name>A0A1G2PN73_9BACT</name>
<keyword evidence="1" id="KW-0472">Membrane</keyword>
<dbReference type="AlphaFoldDB" id="A0A1G2PN73"/>
<feature type="signal peptide" evidence="2">
    <location>
        <begin position="1"/>
        <end position="25"/>
    </location>
</feature>
<evidence type="ECO:0000313" key="4">
    <source>
        <dbReference type="Proteomes" id="UP000177629"/>
    </source>
</evidence>
<organism evidence="3 4">
    <name type="scientific">Candidatus Terrybacteria bacterium RIFCSPHIGHO2_01_FULL_48_17</name>
    <dbReference type="NCBI Taxonomy" id="1802362"/>
    <lineage>
        <taxon>Bacteria</taxon>
        <taxon>Candidatus Terryibacteriota</taxon>
    </lineage>
</organism>
<evidence type="ECO:0000256" key="1">
    <source>
        <dbReference type="SAM" id="Phobius"/>
    </source>
</evidence>
<protein>
    <submittedName>
        <fullName evidence="3">Uncharacterized protein</fullName>
    </submittedName>
</protein>
<dbReference type="EMBL" id="MHSS01000001">
    <property type="protein sequence ID" value="OHA49042.1"/>
    <property type="molecule type" value="Genomic_DNA"/>
</dbReference>
<accession>A0A1G2PN73</accession>
<feature type="chain" id="PRO_5009583920" evidence="2">
    <location>
        <begin position="26"/>
        <end position="128"/>
    </location>
</feature>
<reference evidence="3 4" key="1">
    <citation type="journal article" date="2016" name="Nat. Commun.">
        <title>Thousands of microbial genomes shed light on interconnected biogeochemical processes in an aquifer system.</title>
        <authorList>
            <person name="Anantharaman K."/>
            <person name="Brown C.T."/>
            <person name="Hug L.A."/>
            <person name="Sharon I."/>
            <person name="Castelle C.J."/>
            <person name="Probst A.J."/>
            <person name="Thomas B.C."/>
            <person name="Singh A."/>
            <person name="Wilkins M.J."/>
            <person name="Karaoz U."/>
            <person name="Brodie E.L."/>
            <person name="Williams K.H."/>
            <person name="Hubbard S.S."/>
            <person name="Banfield J.F."/>
        </authorList>
    </citation>
    <scope>NUCLEOTIDE SEQUENCE [LARGE SCALE GENOMIC DNA]</scope>
</reference>
<dbReference type="InterPro" id="IPR043993">
    <property type="entry name" value="T4SS_pilin"/>
</dbReference>
<evidence type="ECO:0000256" key="2">
    <source>
        <dbReference type="SAM" id="SignalP"/>
    </source>
</evidence>
<comment type="caution">
    <text evidence="3">The sequence shown here is derived from an EMBL/GenBank/DDBJ whole genome shotgun (WGS) entry which is preliminary data.</text>
</comment>
<dbReference type="Proteomes" id="UP000177629">
    <property type="component" value="Unassembled WGS sequence"/>
</dbReference>
<keyword evidence="1" id="KW-0812">Transmembrane</keyword>
<feature type="transmembrane region" description="Helical" evidence="1">
    <location>
        <begin position="93"/>
        <end position="120"/>
    </location>
</feature>
<keyword evidence="1" id="KW-1133">Transmembrane helix</keyword>
<feature type="transmembrane region" description="Helical" evidence="1">
    <location>
        <begin position="49"/>
        <end position="72"/>
    </location>
</feature>
<gene>
    <name evidence="3" type="ORF">A2806_01725</name>
</gene>
<proteinExistence type="predicted"/>
<dbReference type="STRING" id="1802362.A2806_01725"/>
<sequence>MTRYRFIGLIVTLAVISAFALPALAQPGPIPHSVCETAREGALACLWNRIVCVVVLWIFAIVIIISFIMLLVAALKFMTGGGDPKEVESARKLLTFAIVGLIVALLARVIILVVAGLLGITGGGLLTC</sequence>
<evidence type="ECO:0000313" key="3">
    <source>
        <dbReference type="EMBL" id="OHA49042.1"/>
    </source>
</evidence>
<keyword evidence="2" id="KW-0732">Signal</keyword>
<dbReference type="Pfam" id="PF18895">
    <property type="entry name" value="T4SS_pilin"/>
    <property type="match status" value="1"/>
</dbReference>